<evidence type="ECO:0000313" key="4">
    <source>
        <dbReference type="EMBL" id="SMF30876.1"/>
    </source>
</evidence>
<dbReference type="GO" id="GO:0016787">
    <property type="term" value="F:hydrolase activity"/>
    <property type="evidence" value="ECO:0007669"/>
    <property type="project" value="UniProtKB-KW"/>
</dbReference>
<gene>
    <name evidence="4" type="ORF">SAMN02982917_1443</name>
</gene>
<dbReference type="InterPro" id="IPR006311">
    <property type="entry name" value="TAT_signal"/>
</dbReference>
<dbReference type="InterPro" id="IPR001279">
    <property type="entry name" value="Metallo-B-lactamas"/>
</dbReference>
<keyword evidence="4" id="KW-0378">Hydrolase</keyword>
<dbReference type="NCBIfam" id="TIGR04558">
    <property type="entry name" value="SoxH_rel_PQQ_1"/>
    <property type="match status" value="1"/>
</dbReference>
<dbReference type="InterPro" id="IPR050855">
    <property type="entry name" value="NDM-1-like"/>
</dbReference>
<dbReference type="STRING" id="286727.SAMN02982917_1443"/>
<protein>
    <submittedName>
        <fullName evidence="4">Quinoprotein relay system zinc metallohydrolase 1</fullName>
    </submittedName>
</protein>
<dbReference type="Pfam" id="PF00753">
    <property type="entry name" value="Lactamase_B"/>
    <property type="match status" value="1"/>
</dbReference>
<name>A0A1X7EB86_9PROT</name>
<organism evidence="4 5">
    <name type="scientific">Azospirillum oryzae</name>
    <dbReference type="NCBI Taxonomy" id="286727"/>
    <lineage>
        <taxon>Bacteria</taxon>
        <taxon>Pseudomonadati</taxon>
        <taxon>Pseudomonadota</taxon>
        <taxon>Alphaproteobacteria</taxon>
        <taxon>Rhodospirillales</taxon>
        <taxon>Azospirillaceae</taxon>
        <taxon>Azospirillum</taxon>
    </lineage>
</organism>
<dbReference type="PROSITE" id="PS51318">
    <property type="entry name" value="TAT"/>
    <property type="match status" value="1"/>
</dbReference>
<dbReference type="PANTHER" id="PTHR42951:SF4">
    <property type="entry name" value="ACYL-COENZYME A THIOESTERASE MBLAC2"/>
    <property type="match status" value="1"/>
</dbReference>
<evidence type="ECO:0000256" key="2">
    <source>
        <dbReference type="SAM" id="SignalP"/>
    </source>
</evidence>
<reference evidence="4 5" key="1">
    <citation type="submission" date="2017-04" db="EMBL/GenBank/DDBJ databases">
        <authorList>
            <person name="Afonso C.L."/>
            <person name="Miller P.J."/>
            <person name="Scott M.A."/>
            <person name="Spackman E."/>
            <person name="Goraichik I."/>
            <person name="Dimitrov K.M."/>
            <person name="Suarez D.L."/>
            <person name="Swayne D.E."/>
        </authorList>
    </citation>
    <scope>NUCLEOTIDE SEQUENCE [LARGE SCALE GENOMIC DNA]</scope>
    <source>
        <strain evidence="4 5">A2P</strain>
    </source>
</reference>
<dbReference type="PANTHER" id="PTHR42951">
    <property type="entry name" value="METALLO-BETA-LACTAMASE DOMAIN-CONTAINING"/>
    <property type="match status" value="1"/>
</dbReference>
<dbReference type="SUPFAM" id="SSF56281">
    <property type="entry name" value="Metallo-hydrolase/oxidoreductase"/>
    <property type="match status" value="1"/>
</dbReference>
<dbReference type="SMART" id="SM00849">
    <property type="entry name" value="Lactamase_B"/>
    <property type="match status" value="1"/>
</dbReference>
<dbReference type="OrthoDB" id="420651at2"/>
<feature type="signal peptide" evidence="2">
    <location>
        <begin position="1"/>
        <end position="30"/>
    </location>
</feature>
<evidence type="ECO:0000313" key="5">
    <source>
        <dbReference type="Proteomes" id="UP000192936"/>
    </source>
</evidence>
<dbReference type="Gene3D" id="3.60.15.10">
    <property type="entry name" value="Ribonuclease Z/Hydroxyacylglutathione hydrolase-like"/>
    <property type="match status" value="1"/>
</dbReference>
<dbReference type="CDD" id="cd16282">
    <property type="entry name" value="metallo-hydrolase-like_MBL-fold"/>
    <property type="match status" value="1"/>
</dbReference>
<dbReference type="InterPro" id="IPR030811">
    <property type="entry name" value="SoxH-rel_PQQ_1"/>
</dbReference>
<keyword evidence="2" id="KW-0732">Signal</keyword>
<accession>A0A1X7EB86</accession>
<evidence type="ECO:0000256" key="1">
    <source>
        <dbReference type="ARBA" id="ARBA00005250"/>
    </source>
</evidence>
<dbReference type="GO" id="GO:0017001">
    <property type="term" value="P:antibiotic catabolic process"/>
    <property type="evidence" value="ECO:0007669"/>
    <property type="project" value="UniProtKB-ARBA"/>
</dbReference>
<evidence type="ECO:0000259" key="3">
    <source>
        <dbReference type="SMART" id="SM00849"/>
    </source>
</evidence>
<feature type="domain" description="Metallo-beta-lactamase" evidence="3">
    <location>
        <begin position="65"/>
        <end position="245"/>
    </location>
</feature>
<comment type="similarity">
    <text evidence="1">Belongs to the metallo-beta-lactamase superfamily. Class-B beta-lactamase family.</text>
</comment>
<sequence length="321" mass="35100">MSMPLLRRLALTTAFAVALMAGAATGSARAAGPLTYDLKPTRIAPDTYVFEGSTKHFTRANGGNILNSGFIVTADGVIVIQTGPSRRYGEEMRAAIRKVTEKPIRKVFISNLHPDYWLGSQAFADVPIAALPGTIAGIQEEGSGIADNMYRLVGDWMRGTEVTVPTEPVYGSTVKFGDHRLRLIPLSGHTAADLMILDETTGVLFAGGVVFCDRTPTTPHATIADWLKELDAVDGLDIRLLVPNHGHIRPDKACVAQTRDWLTWLDGTLRHAVDSGLDMAEALELPIPERFEVLDVLREEYRRSVAHLWPKIEQAALPRVN</sequence>
<dbReference type="InterPro" id="IPR036866">
    <property type="entry name" value="RibonucZ/Hydroxyglut_hydro"/>
</dbReference>
<dbReference type="EMBL" id="FXAK01000002">
    <property type="protein sequence ID" value="SMF30876.1"/>
    <property type="molecule type" value="Genomic_DNA"/>
</dbReference>
<proteinExistence type="inferred from homology"/>
<dbReference type="AlphaFoldDB" id="A0A1X7EB86"/>
<dbReference type="RefSeq" id="WP_085083727.1">
    <property type="nucleotide sequence ID" value="NZ_FXAK01000002.1"/>
</dbReference>
<feature type="chain" id="PRO_5012440058" evidence="2">
    <location>
        <begin position="31"/>
        <end position="321"/>
    </location>
</feature>
<dbReference type="Proteomes" id="UP000192936">
    <property type="component" value="Unassembled WGS sequence"/>
</dbReference>